<comment type="caution">
    <text evidence="2">The sequence shown here is derived from an EMBL/GenBank/DDBJ whole genome shotgun (WGS) entry which is preliminary data.</text>
</comment>
<dbReference type="OrthoDB" id="4548637at2"/>
<gene>
    <name evidence="2" type="ORF">FK529_05665</name>
</gene>
<dbReference type="EMBL" id="VIGW01000002">
    <property type="protein sequence ID" value="TWS20810.1"/>
    <property type="molecule type" value="Genomic_DNA"/>
</dbReference>
<evidence type="ECO:0000313" key="3">
    <source>
        <dbReference type="Proteomes" id="UP000317291"/>
    </source>
</evidence>
<evidence type="ECO:0000256" key="1">
    <source>
        <dbReference type="SAM" id="MobiDB-lite"/>
    </source>
</evidence>
<dbReference type="Proteomes" id="UP000317291">
    <property type="component" value="Unassembled WGS sequence"/>
</dbReference>
<reference evidence="2 3" key="1">
    <citation type="submission" date="2019-06" db="EMBL/GenBank/DDBJ databases">
        <title>Tsukamurella conjunctivitidis sp. nov., Tsukamurella assacharolytica sp. nov. and Tsukamurella sputae sp. nov. isolated from patients with conjunctivitis, bacteraemia (lymphoma) and respiratory infection (sputum) in Hong Kong.</title>
        <authorList>
            <person name="Teng J.L.L."/>
            <person name="Lee H.H."/>
            <person name="Fong J.Y.H."/>
            <person name="Fok K.M.N."/>
            <person name="Lau S.K.P."/>
            <person name="Woo P.C.Y."/>
        </authorList>
    </citation>
    <scope>NUCLEOTIDE SEQUENCE [LARGE SCALE GENOMIC DNA]</scope>
    <source>
        <strain evidence="2 3">HKU71</strain>
    </source>
</reference>
<name>A0A5C5RD04_9ACTN</name>
<feature type="region of interest" description="Disordered" evidence="1">
    <location>
        <begin position="148"/>
        <end position="191"/>
    </location>
</feature>
<accession>A0A5C5RD04</accession>
<protein>
    <submittedName>
        <fullName evidence="2">Uncharacterized protein</fullName>
    </submittedName>
</protein>
<organism evidence="2 3">
    <name type="scientific">Tsukamurella asaccharolytica</name>
    <dbReference type="NCBI Taxonomy" id="2592067"/>
    <lineage>
        <taxon>Bacteria</taxon>
        <taxon>Bacillati</taxon>
        <taxon>Actinomycetota</taxon>
        <taxon>Actinomycetes</taxon>
        <taxon>Mycobacteriales</taxon>
        <taxon>Tsukamurellaceae</taxon>
        <taxon>Tsukamurella</taxon>
    </lineage>
</organism>
<proteinExistence type="predicted"/>
<keyword evidence="3" id="KW-1185">Reference proteome</keyword>
<sequence length="219" mass="23565">MPLLQPVSGSNAKFKEIGDTYTGTLIKISEEQQATVYDGVRGVPTNEPDFWDKETKQRPKMQIYVLLECQRDGVPAHFDYPDDGNVKIWATVEAKHASMYAALIDGGLGKADRLGGQLTVQYVGTDPESRNPQNPRRMYAASYVEPPLLGGPTGQQTPTVQQPVQQAPPAAQVPQAGQIPAQPPAGSGVDADTWARMPAATQQAIIAGLQQQTGGQPPY</sequence>
<dbReference type="RefSeq" id="WP_146560029.1">
    <property type="nucleotide sequence ID" value="NZ_VIGW01000002.1"/>
</dbReference>
<evidence type="ECO:0000313" key="2">
    <source>
        <dbReference type="EMBL" id="TWS20810.1"/>
    </source>
</evidence>
<feature type="compositionally biased region" description="Low complexity" evidence="1">
    <location>
        <begin position="148"/>
        <end position="186"/>
    </location>
</feature>
<dbReference type="AlphaFoldDB" id="A0A5C5RD04"/>